<keyword evidence="2" id="KW-1185">Reference proteome</keyword>
<accession>A0AAV7TQM5</accession>
<evidence type="ECO:0000313" key="1">
    <source>
        <dbReference type="EMBL" id="KAJ1178194.1"/>
    </source>
</evidence>
<reference evidence="1" key="1">
    <citation type="journal article" date="2022" name="bioRxiv">
        <title>Sequencing and chromosome-scale assembly of the giantPleurodeles waltlgenome.</title>
        <authorList>
            <person name="Brown T."/>
            <person name="Elewa A."/>
            <person name="Iarovenko S."/>
            <person name="Subramanian E."/>
            <person name="Araus A.J."/>
            <person name="Petzold A."/>
            <person name="Susuki M."/>
            <person name="Suzuki K.-i.T."/>
            <person name="Hayashi T."/>
            <person name="Toyoda A."/>
            <person name="Oliveira C."/>
            <person name="Osipova E."/>
            <person name="Leigh N.D."/>
            <person name="Simon A."/>
            <person name="Yun M.H."/>
        </authorList>
    </citation>
    <scope>NUCLEOTIDE SEQUENCE</scope>
    <source>
        <strain evidence="1">20211129_DDA</strain>
        <tissue evidence="1">Liver</tissue>
    </source>
</reference>
<protein>
    <submittedName>
        <fullName evidence="1">Uncharacterized protein</fullName>
    </submittedName>
</protein>
<proteinExistence type="predicted"/>
<evidence type="ECO:0000313" key="2">
    <source>
        <dbReference type="Proteomes" id="UP001066276"/>
    </source>
</evidence>
<dbReference type="AlphaFoldDB" id="A0AAV7TQM5"/>
<dbReference type="EMBL" id="JANPWB010000006">
    <property type="protein sequence ID" value="KAJ1178194.1"/>
    <property type="molecule type" value="Genomic_DNA"/>
</dbReference>
<dbReference type="Proteomes" id="UP001066276">
    <property type="component" value="Chromosome 3_2"/>
</dbReference>
<sequence length="218" mass="23071">MVEGRERFAGARGQAEGCSRGIECRSAGAGLGPACCGWGWQQRWVKLIFLCPVPEHRAWCVGTPACSMKYRGPAEQRGIDGSRTKLGAACVLQRRSRCSNARAPEVSVMGWPWPWGLKTEKGPKLRQAGPQDLEFGALQGAPLKMTVFEAGVPVLRGIIDSSEGRLGPEGGLGPGSPIDPVKSGRVPVVGLEGCNYVTGGNWWLPGIIGLAGVASHLL</sequence>
<gene>
    <name evidence="1" type="ORF">NDU88_003441</name>
</gene>
<comment type="caution">
    <text evidence="1">The sequence shown here is derived from an EMBL/GenBank/DDBJ whole genome shotgun (WGS) entry which is preliminary data.</text>
</comment>
<name>A0AAV7TQM5_PLEWA</name>
<organism evidence="1 2">
    <name type="scientific">Pleurodeles waltl</name>
    <name type="common">Iberian ribbed newt</name>
    <dbReference type="NCBI Taxonomy" id="8319"/>
    <lineage>
        <taxon>Eukaryota</taxon>
        <taxon>Metazoa</taxon>
        <taxon>Chordata</taxon>
        <taxon>Craniata</taxon>
        <taxon>Vertebrata</taxon>
        <taxon>Euteleostomi</taxon>
        <taxon>Amphibia</taxon>
        <taxon>Batrachia</taxon>
        <taxon>Caudata</taxon>
        <taxon>Salamandroidea</taxon>
        <taxon>Salamandridae</taxon>
        <taxon>Pleurodelinae</taxon>
        <taxon>Pleurodeles</taxon>
    </lineage>
</organism>